<evidence type="ECO:0000256" key="1">
    <source>
        <dbReference type="SAM" id="SignalP"/>
    </source>
</evidence>
<dbReference type="Proteomes" id="UP000501237">
    <property type="component" value="Chromosome"/>
</dbReference>
<dbReference type="KEGG" id="poj:PtoMrB4_47860"/>
<reference evidence="2" key="1">
    <citation type="journal article" date="2020" name="Microbiol. Resour. Announc.">
        <title>Complete genome sequence of Pseudomonas otitidis strain MrB4, isolated from Lake Biwa in Japan.</title>
        <authorList>
            <person name="Miyazaki K."/>
            <person name="Hase E."/>
            <person name="Maruya T."/>
        </authorList>
    </citation>
    <scope>NUCLEOTIDE SEQUENCE [LARGE SCALE GENOMIC DNA]</scope>
    <source>
        <strain evidence="2">MrB4</strain>
    </source>
</reference>
<sequence>MKRASGITSLTLALAASAAAAGYLYLTQVPRLAYPLQRLDGWALSDGGSYGLEVVDAEGRIVLLGIQATALDGPVERYPAFIGRPLFGLPLTVTAGLGSTLERQIEALAHEIARSGLDEARWHQAGATFSRREQPYAVAWSLHEQLAARSGGGQE</sequence>
<evidence type="ECO:0000313" key="2">
    <source>
        <dbReference type="EMBL" id="BCA30809.1"/>
    </source>
</evidence>
<dbReference type="AlphaFoldDB" id="A0A679GTL8"/>
<accession>A0A679GTL8</accession>
<feature type="signal peptide" evidence="1">
    <location>
        <begin position="1"/>
        <end position="20"/>
    </location>
</feature>
<organism evidence="2">
    <name type="scientific">Metapseudomonas otitidis</name>
    <dbReference type="NCBI Taxonomy" id="319939"/>
    <lineage>
        <taxon>Bacteria</taxon>
        <taxon>Pseudomonadati</taxon>
        <taxon>Pseudomonadota</taxon>
        <taxon>Gammaproteobacteria</taxon>
        <taxon>Pseudomonadales</taxon>
        <taxon>Pseudomonadaceae</taxon>
        <taxon>Metapseudomonas</taxon>
    </lineage>
</organism>
<proteinExistence type="predicted"/>
<dbReference type="GeneID" id="57400006"/>
<dbReference type="RefSeq" id="WP_172434664.1">
    <property type="nucleotide sequence ID" value="NZ_AP022642.1"/>
</dbReference>
<gene>
    <name evidence="2" type="ORF">PtoMrB4_47860</name>
</gene>
<dbReference type="EMBL" id="AP022642">
    <property type="protein sequence ID" value="BCA30809.1"/>
    <property type="molecule type" value="Genomic_DNA"/>
</dbReference>
<protein>
    <submittedName>
        <fullName evidence="2">Uncharacterized protein</fullName>
    </submittedName>
</protein>
<keyword evidence="1" id="KW-0732">Signal</keyword>
<feature type="chain" id="PRO_5025542171" evidence="1">
    <location>
        <begin position="21"/>
        <end position="155"/>
    </location>
</feature>
<name>A0A679GTL8_9GAMM</name>